<keyword evidence="4" id="KW-1185">Reference proteome</keyword>
<dbReference type="InterPro" id="IPR000835">
    <property type="entry name" value="HTH_MarR-typ"/>
</dbReference>
<dbReference type="CDD" id="cd00090">
    <property type="entry name" value="HTH_ARSR"/>
    <property type="match status" value="1"/>
</dbReference>
<accession>A0A3M8DH48</accession>
<keyword evidence="1" id="KW-0238">DNA-binding</keyword>
<dbReference type="InterPro" id="IPR039422">
    <property type="entry name" value="MarR/SlyA-like"/>
</dbReference>
<sequence length="153" mass="17985">MKPVMQLSSLISRVCELYFLIGSEELERCGVTKPQMLIIQQLKQGPRTIGEISRLVDLSYSTTSGIVDRMERHQMVVRKKDEKDRRVVWVSLAQHLKDLEDKLPFLQEQYNEELFSRVKPEDMEGIMQSLQIVYTCFTHKWDALKREKGSEHE</sequence>
<dbReference type="PANTHER" id="PTHR33164:SF89">
    <property type="entry name" value="MARR FAMILY REGULATORY PROTEIN"/>
    <property type="match status" value="1"/>
</dbReference>
<dbReference type="OrthoDB" id="49580at2"/>
<dbReference type="GO" id="GO:0003677">
    <property type="term" value="F:DNA binding"/>
    <property type="evidence" value="ECO:0007669"/>
    <property type="project" value="UniProtKB-KW"/>
</dbReference>
<evidence type="ECO:0000313" key="4">
    <source>
        <dbReference type="Proteomes" id="UP000271031"/>
    </source>
</evidence>
<protein>
    <submittedName>
        <fullName evidence="3">MarR family transcriptional regulator</fullName>
    </submittedName>
</protein>
<evidence type="ECO:0000313" key="3">
    <source>
        <dbReference type="EMBL" id="RNB87422.1"/>
    </source>
</evidence>
<dbReference type="GO" id="GO:0003700">
    <property type="term" value="F:DNA-binding transcription factor activity"/>
    <property type="evidence" value="ECO:0007669"/>
    <property type="project" value="InterPro"/>
</dbReference>
<comment type="caution">
    <text evidence="3">The sequence shown here is derived from an EMBL/GenBank/DDBJ whole genome shotgun (WGS) entry which is preliminary data.</text>
</comment>
<organism evidence="3 4">
    <name type="scientific">Brevibacillus fluminis</name>
    <dbReference type="NCBI Taxonomy" id="511487"/>
    <lineage>
        <taxon>Bacteria</taxon>
        <taxon>Bacillati</taxon>
        <taxon>Bacillota</taxon>
        <taxon>Bacilli</taxon>
        <taxon>Bacillales</taxon>
        <taxon>Paenibacillaceae</taxon>
        <taxon>Brevibacillus</taxon>
    </lineage>
</organism>
<dbReference type="AlphaFoldDB" id="A0A3M8DH48"/>
<evidence type="ECO:0000259" key="2">
    <source>
        <dbReference type="PROSITE" id="PS50995"/>
    </source>
</evidence>
<dbReference type="InterPro" id="IPR011991">
    <property type="entry name" value="ArsR-like_HTH"/>
</dbReference>
<dbReference type="PROSITE" id="PS50995">
    <property type="entry name" value="HTH_MARR_2"/>
    <property type="match status" value="1"/>
</dbReference>
<dbReference type="GO" id="GO:0006950">
    <property type="term" value="P:response to stress"/>
    <property type="evidence" value="ECO:0007669"/>
    <property type="project" value="TreeGrafter"/>
</dbReference>
<dbReference type="Pfam" id="PF01047">
    <property type="entry name" value="MarR"/>
    <property type="match status" value="1"/>
</dbReference>
<feature type="domain" description="HTH marR-type" evidence="2">
    <location>
        <begin position="1"/>
        <end position="135"/>
    </location>
</feature>
<proteinExistence type="predicted"/>
<dbReference type="PANTHER" id="PTHR33164">
    <property type="entry name" value="TRANSCRIPTIONAL REGULATOR, MARR FAMILY"/>
    <property type="match status" value="1"/>
</dbReference>
<name>A0A3M8DH48_9BACL</name>
<dbReference type="InterPro" id="IPR036390">
    <property type="entry name" value="WH_DNA-bd_sf"/>
</dbReference>
<dbReference type="RefSeq" id="WP_122919120.1">
    <property type="nucleotide sequence ID" value="NZ_RHHQ01000012.1"/>
</dbReference>
<dbReference type="SUPFAM" id="SSF46785">
    <property type="entry name" value="Winged helix' DNA-binding domain"/>
    <property type="match status" value="1"/>
</dbReference>
<evidence type="ECO:0000256" key="1">
    <source>
        <dbReference type="ARBA" id="ARBA00023125"/>
    </source>
</evidence>
<reference evidence="3 4" key="1">
    <citation type="submission" date="2018-10" db="EMBL/GenBank/DDBJ databases">
        <title>Phylogenomics of Brevibacillus.</title>
        <authorList>
            <person name="Dunlap C."/>
        </authorList>
    </citation>
    <scope>NUCLEOTIDE SEQUENCE [LARGE SCALE GENOMIC DNA]</scope>
    <source>
        <strain evidence="3 4">JCM 15716</strain>
    </source>
</reference>
<dbReference type="InterPro" id="IPR036388">
    <property type="entry name" value="WH-like_DNA-bd_sf"/>
</dbReference>
<dbReference type="EMBL" id="RHHQ01000012">
    <property type="protein sequence ID" value="RNB87422.1"/>
    <property type="molecule type" value="Genomic_DNA"/>
</dbReference>
<dbReference type="Proteomes" id="UP000271031">
    <property type="component" value="Unassembled WGS sequence"/>
</dbReference>
<dbReference type="Gene3D" id="1.10.10.10">
    <property type="entry name" value="Winged helix-like DNA-binding domain superfamily/Winged helix DNA-binding domain"/>
    <property type="match status" value="1"/>
</dbReference>
<dbReference type="SMART" id="SM00347">
    <property type="entry name" value="HTH_MARR"/>
    <property type="match status" value="1"/>
</dbReference>
<gene>
    <name evidence="3" type="ORF">EDM56_17355</name>
</gene>